<gene>
    <name evidence="2" type="ORF">F441_01572</name>
</gene>
<feature type="compositionally biased region" description="Polar residues" evidence="1">
    <location>
        <begin position="71"/>
        <end position="83"/>
    </location>
</feature>
<evidence type="ECO:0000313" key="3">
    <source>
        <dbReference type="Proteomes" id="UP000018958"/>
    </source>
</evidence>
<evidence type="ECO:0000256" key="1">
    <source>
        <dbReference type="SAM" id="MobiDB-lite"/>
    </source>
</evidence>
<dbReference type="AlphaFoldDB" id="W2XRS0"/>
<comment type="caution">
    <text evidence="2">The sequence shown here is derived from an EMBL/GenBank/DDBJ whole genome shotgun (WGS) entry which is preliminary data.</text>
</comment>
<feature type="region of interest" description="Disordered" evidence="1">
    <location>
        <begin position="53"/>
        <end position="83"/>
    </location>
</feature>
<reference evidence="2 3" key="1">
    <citation type="submission" date="2013-11" db="EMBL/GenBank/DDBJ databases">
        <title>The Genome Sequence of Phytophthora parasitica CJ01A1.</title>
        <authorList>
            <consortium name="The Broad Institute Genomics Platform"/>
            <person name="Russ C."/>
            <person name="Tyler B."/>
            <person name="Panabieres F."/>
            <person name="Shan W."/>
            <person name="Tripathy S."/>
            <person name="Grunwald N."/>
            <person name="Machado M."/>
            <person name="Johnson C.S."/>
            <person name="Walker B."/>
            <person name="Young S.K."/>
            <person name="Zeng Q."/>
            <person name="Gargeya S."/>
            <person name="Fitzgerald M."/>
            <person name="Haas B."/>
            <person name="Abouelleil A."/>
            <person name="Allen A.W."/>
            <person name="Alvarado L."/>
            <person name="Arachchi H.M."/>
            <person name="Berlin A.M."/>
            <person name="Chapman S.B."/>
            <person name="Gainer-Dewar J."/>
            <person name="Goldberg J."/>
            <person name="Griggs A."/>
            <person name="Gujja S."/>
            <person name="Hansen M."/>
            <person name="Howarth C."/>
            <person name="Imamovic A."/>
            <person name="Ireland A."/>
            <person name="Larimer J."/>
            <person name="McCowan C."/>
            <person name="Murphy C."/>
            <person name="Pearson M."/>
            <person name="Poon T.W."/>
            <person name="Priest M."/>
            <person name="Roberts A."/>
            <person name="Saif S."/>
            <person name="Shea T."/>
            <person name="Sisk P."/>
            <person name="Sykes S."/>
            <person name="Wortman J."/>
            <person name="Nusbaum C."/>
            <person name="Birren B."/>
        </authorList>
    </citation>
    <scope>NUCLEOTIDE SEQUENCE [LARGE SCALE GENOMIC DNA]</scope>
    <source>
        <strain evidence="2 3">CJ01A1</strain>
    </source>
</reference>
<name>W2XRS0_PHYNI</name>
<dbReference type="EMBL" id="ANIX01000319">
    <property type="protein sequence ID" value="ETP25565.1"/>
    <property type="molecule type" value="Genomic_DNA"/>
</dbReference>
<proteinExistence type="predicted"/>
<evidence type="ECO:0000313" key="2">
    <source>
        <dbReference type="EMBL" id="ETP25565.1"/>
    </source>
</evidence>
<sequence>MRRAVSGGTITPNEEAATSFQRDELLGQLGDRFMEVADLQAERDQAQETLSNIASLLPSSPSHKRARSESKSPAQSARVSNAA</sequence>
<organism evidence="2 3">
    <name type="scientific">Phytophthora nicotianae CJ01A1</name>
    <dbReference type="NCBI Taxonomy" id="1317063"/>
    <lineage>
        <taxon>Eukaryota</taxon>
        <taxon>Sar</taxon>
        <taxon>Stramenopiles</taxon>
        <taxon>Oomycota</taxon>
        <taxon>Peronosporomycetes</taxon>
        <taxon>Peronosporales</taxon>
        <taxon>Peronosporaceae</taxon>
        <taxon>Phytophthora</taxon>
    </lineage>
</organism>
<accession>W2XRS0</accession>
<protein>
    <submittedName>
        <fullName evidence="2">Uncharacterized protein</fullName>
    </submittedName>
</protein>
<dbReference type="Proteomes" id="UP000018958">
    <property type="component" value="Unassembled WGS sequence"/>
</dbReference>